<feature type="transmembrane region" description="Helical" evidence="1">
    <location>
        <begin position="47"/>
        <end position="67"/>
    </location>
</feature>
<protein>
    <submittedName>
        <fullName evidence="2">Uncharacterized protein</fullName>
    </submittedName>
</protein>
<name>A0ABW8TFA3_9CLOT</name>
<organism evidence="2 3">
    <name type="scientific">Clostridium neuense</name>
    <dbReference type="NCBI Taxonomy" id="1728934"/>
    <lineage>
        <taxon>Bacteria</taxon>
        <taxon>Bacillati</taxon>
        <taxon>Bacillota</taxon>
        <taxon>Clostridia</taxon>
        <taxon>Eubacteriales</taxon>
        <taxon>Clostridiaceae</taxon>
        <taxon>Clostridium</taxon>
    </lineage>
</organism>
<accession>A0ABW8TFA3</accession>
<sequence>MDKLQKYKKIRYRLECAASIISYIIGMSISSALGIHSQKFISLDSAITLGIILAICIILNSIAVKIADDWYAKNMNK</sequence>
<proteinExistence type="predicted"/>
<keyword evidence="1" id="KW-0472">Membrane</keyword>
<dbReference type="Proteomes" id="UP001623592">
    <property type="component" value="Unassembled WGS sequence"/>
</dbReference>
<keyword evidence="3" id="KW-1185">Reference proteome</keyword>
<evidence type="ECO:0000313" key="3">
    <source>
        <dbReference type="Proteomes" id="UP001623592"/>
    </source>
</evidence>
<evidence type="ECO:0000313" key="2">
    <source>
        <dbReference type="EMBL" id="MFL0250996.1"/>
    </source>
</evidence>
<evidence type="ECO:0000256" key="1">
    <source>
        <dbReference type="SAM" id="Phobius"/>
    </source>
</evidence>
<reference evidence="2 3" key="1">
    <citation type="submission" date="2024-11" db="EMBL/GenBank/DDBJ databases">
        <authorList>
            <person name="Heng Y.C."/>
            <person name="Lim A.C.H."/>
            <person name="Lee J.K.Y."/>
            <person name="Kittelmann S."/>
        </authorList>
    </citation>
    <scope>NUCLEOTIDE SEQUENCE [LARGE SCALE GENOMIC DNA]</scope>
    <source>
        <strain evidence="2 3">WILCCON 0114</strain>
    </source>
</reference>
<gene>
    <name evidence="2" type="ORF">ACJDT4_11235</name>
</gene>
<dbReference type="EMBL" id="JBJIAA010000008">
    <property type="protein sequence ID" value="MFL0250996.1"/>
    <property type="molecule type" value="Genomic_DNA"/>
</dbReference>
<feature type="transmembrane region" description="Helical" evidence="1">
    <location>
        <begin position="12"/>
        <end position="35"/>
    </location>
</feature>
<keyword evidence="1" id="KW-1133">Transmembrane helix</keyword>
<dbReference type="RefSeq" id="WP_406787653.1">
    <property type="nucleotide sequence ID" value="NZ_JBJIAA010000008.1"/>
</dbReference>
<keyword evidence="1" id="KW-0812">Transmembrane</keyword>
<comment type="caution">
    <text evidence="2">The sequence shown here is derived from an EMBL/GenBank/DDBJ whole genome shotgun (WGS) entry which is preliminary data.</text>
</comment>